<reference evidence="3 4" key="2">
    <citation type="submission" date="2019-01" db="EMBL/GenBank/DDBJ databases">
        <title>The decoding of complex shrimp genome reveals the adaptation for benthos swimmer, frequently molting mechanism and breeding impact on genome.</title>
        <authorList>
            <person name="Sun Y."/>
            <person name="Gao Y."/>
            <person name="Yu Y."/>
        </authorList>
    </citation>
    <scope>NUCLEOTIDE SEQUENCE [LARGE SCALE GENOMIC DNA]</scope>
    <source>
        <tissue evidence="3">Muscle</tissue>
    </source>
</reference>
<evidence type="ECO:0000256" key="1">
    <source>
        <dbReference type="SAM" id="MobiDB-lite"/>
    </source>
</evidence>
<feature type="compositionally biased region" description="Polar residues" evidence="1">
    <location>
        <begin position="129"/>
        <end position="146"/>
    </location>
</feature>
<protein>
    <submittedName>
        <fullName evidence="3">Putative WASH complex subunit FAM21C</fullName>
    </submittedName>
</protein>
<evidence type="ECO:0000313" key="4">
    <source>
        <dbReference type="Proteomes" id="UP000283509"/>
    </source>
</evidence>
<evidence type="ECO:0000259" key="2">
    <source>
        <dbReference type="Pfam" id="PF15255"/>
    </source>
</evidence>
<dbReference type="EMBL" id="QCYY01001756">
    <property type="protein sequence ID" value="ROT75579.1"/>
    <property type="molecule type" value="Genomic_DNA"/>
</dbReference>
<feature type="compositionally biased region" description="Basic residues" evidence="1">
    <location>
        <begin position="107"/>
        <end position="125"/>
    </location>
</feature>
<accession>A0A423TGI8</accession>
<gene>
    <name evidence="3" type="ORF">C7M84_005867</name>
</gene>
<reference evidence="3 4" key="1">
    <citation type="submission" date="2018-04" db="EMBL/GenBank/DDBJ databases">
        <authorList>
            <person name="Zhang X."/>
            <person name="Yuan J."/>
            <person name="Li F."/>
            <person name="Xiang J."/>
        </authorList>
    </citation>
    <scope>NUCLEOTIDE SEQUENCE [LARGE SCALE GENOMIC DNA]</scope>
    <source>
        <tissue evidence="3">Muscle</tissue>
    </source>
</reference>
<feature type="compositionally biased region" description="Basic and acidic residues" evidence="1">
    <location>
        <begin position="190"/>
        <end position="205"/>
    </location>
</feature>
<feature type="region of interest" description="Disordered" evidence="1">
    <location>
        <begin position="247"/>
        <end position="361"/>
    </location>
</feature>
<name>A0A423TGI8_PENVA</name>
<proteinExistence type="predicted"/>
<keyword evidence="4" id="KW-1185">Reference proteome</keyword>
<feature type="compositionally biased region" description="Polar residues" evidence="1">
    <location>
        <begin position="85"/>
        <end position="106"/>
    </location>
</feature>
<evidence type="ECO:0000313" key="3">
    <source>
        <dbReference type="EMBL" id="ROT75579.1"/>
    </source>
</evidence>
<dbReference type="STRING" id="6689.A0A423TGI8"/>
<feature type="compositionally biased region" description="Polar residues" evidence="1">
    <location>
        <begin position="247"/>
        <end position="264"/>
    </location>
</feature>
<feature type="compositionally biased region" description="Low complexity" evidence="1">
    <location>
        <begin position="334"/>
        <end position="349"/>
    </location>
</feature>
<organism evidence="3 4">
    <name type="scientific">Penaeus vannamei</name>
    <name type="common">Whiteleg shrimp</name>
    <name type="synonym">Litopenaeus vannamei</name>
    <dbReference type="NCBI Taxonomy" id="6689"/>
    <lineage>
        <taxon>Eukaryota</taxon>
        <taxon>Metazoa</taxon>
        <taxon>Ecdysozoa</taxon>
        <taxon>Arthropoda</taxon>
        <taxon>Crustacea</taxon>
        <taxon>Multicrustacea</taxon>
        <taxon>Malacostraca</taxon>
        <taxon>Eumalacostraca</taxon>
        <taxon>Eucarida</taxon>
        <taxon>Decapoda</taxon>
        <taxon>Dendrobranchiata</taxon>
        <taxon>Penaeoidea</taxon>
        <taxon>Penaeidae</taxon>
        <taxon>Penaeus</taxon>
    </lineage>
</organism>
<feature type="domain" description="FAM21/CAPZIP" evidence="2">
    <location>
        <begin position="74"/>
        <end position="151"/>
    </location>
</feature>
<feature type="region of interest" description="Disordered" evidence="1">
    <location>
        <begin position="18"/>
        <end position="232"/>
    </location>
</feature>
<feature type="compositionally biased region" description="Basic and acidic residues" evidence="1">
    <location>
        <begin position="156"/>
        <end position="166"/>
    </location>
</feature>
<dbReference type="InterPro" id="IPR029341">
    <property type="entry name" value="FAM21/CAPZIP"/>
</dbReference>
<dbReference type="Proteomes" id="UP000283509">
    <property type="component" value="Unassembled WGS sequence"/>
</dbReference>
<dbReference type="OrthoDB" id="751084at2759"/>
<feature type="compositionally biased region" description="Polar residues" evidence="1">
    <location>
        <begin position="61"/>
        <end position="76"/>
    </location>
</feature>
<dbReference type="AlphaFoldDB" id="A0A423TGI8"/>
<comment type="caution">
    <text evidence="3">The sequence shown here is derived from an EMBL/GenBank/DDBJ whole genome shotgun (WGS) entry which is preliminary data.</text>
</comment>
<dbReference type="Pfam" id="PF15255">
    <property type="entry name" value="CAP-ZIP_m"/>
    <property type="match status" value="1"/>
</dbReference>
<feature type="compositionally biased region" description="Polar residues" evidence="1">
    <location>
        <begin position="218"/>
        <end position="228"/>
    </location>
</feature>
<sequence>MFGGGGLGGSELFAKVNQRKSMLGETESDSDGDSKIGSASAPTHSVEIVKEDRKVPKMSPASKTVVNPTPTASTLPSLGVKFGGQENSISFDEPVTTTNTLESLNKSRVRGSVKRRPPSRAHRKGAAIDSSQTNTLTIPSVAQTPSDRVPVPQETNTRKLNEKDAAIESPSHSDPPVEDQIFSSSENEDDMFRENKAKNVNRIERSVQQIHQTHEVENGSNTTPSKQAEVQGELEEDLFSKLQNASYTRKSQNLVKPDKSQPSSLFGDDDSDEDLFGASNSKLSSHKASKSAVQPDVSKKESKPVVSQSLFGDDDDDIFSSTGAVGKAEPSAVKKMSTSKSKTSLTSTSEPFDDPLLGPRN</sequence>